<name>A0A2K3KK51_TRIPR</name>
<gene>
    <name evidence="1" type="ORF">L195_g055218</name>
</gene>
<dbReference type="EMBL" id="ASHM01099701">
    <property type="protein sequence ID" value="PNX66675.1"/>
    <property type="molecule type" value="Genomic_DNA"/>
</dbReference>
<evidence type="ECO:0000313" key="1">
    <source>
        <dbReference type="EMBL" id="PNX66675.1"/>
    </source>
</evidence>
<sequence>MVKSVCDSMKRDYHGSETVRYMLVLFGLRLGSAGSWRANEPGWARAQGKQAWPGLA</sequence>
<organism evidence="1 2">
    <name type="scientific">Trifolium pratense</name>
    <name type="common">Red clover</name>
    <dbReference type="NCBI Taxonomy" id="57577"/>
    <lineage>
        <taxon>Eukaryota</taxon>
        <taxon>Viridiplantae</taxon>
        <taxon>Streptophyta</taxon>
        <taxon>Embryophyta</taxon>
        <taxon>Tracheophyta</taxon>
        <taxon>Spermatophyta</taxon>
        <taxon>Magnoliopsida</taxon>
        <taxon>eudicotyledons</taxon>
        <taxon>Gunneridae</taxon>
        <taxon>Pentapetalae</taxon>
        <taxon>rosids</taxon>
        <taxon>fabids</taxon>
        <taxon>Fabales</taxon>
        <taxon>Fabaceae</taxon>
        <taxon>Papilionoideae</taxon>
        <taxon>50 kb inversion clade</taxon>
        <taxon>NPAAA clade</taxon>
        <taxon>Hologalegina</taxon>
        <taxon>IRL clade</taxon>
        <taxon>Trifolieae</taxon>
        <taxon>Trifolium</taxon>
    </lineage>
</organism>
<accession>A0A2K3KK51</accession>
<protein>
    <submittedName>
        <fullName evidence="1">Uncharacterized protein</fullName>
    </submittedName>
</protein>
<comment type="caution">
    <text evidence="1">The sequence shown here is derived from an EMBL/GenBank/DDBJ whole genome shotgun (WGS) entry which is preliminary data.</text>
</comment>
<dbReference type="Proteomes" id="UP000236291">
    <property type="component" value="Unassembled WGS sequence"/>
</dbReference>
<dbReference type="AlphaFoldDB" id="A0A2K3KK51"/>
<reference evidence="1 2" key="2">
    <citation type="journal article" date="2017" name="Front. Plant Sci.">
        <title>Gene Classification and Mining of Molecular Markers Useful in Red Clover (Trifolium pratense) Breeding.</title>
        <authorList>
            <person name="Istvanek J."/>
            <person name="Dluhosova J."/>
            <person name="Dluhos P."/>
            <person name="Patkova L."/>
            <person name="Nedelnik J."/>
            <person name="Repkova J."/>
        </authorList>
    </citation>
    <scope>NUCLEOTIDE SEQUENCE [LARGE SCALE GENOMIC DNA]</scope>
    <source>
        <strain evidence="2">cv. Tatra</strain>
        <tissue evidence="1">Young leaves</tissue>
    </source>
</reference>
<proteinExistence type="predicted"/>
<reference evidence="1 2" key="1">
    <citation type="journal article" date="2014" name="Am. J. Bot.">
        <title>Genome assembly and annotation for red clover (Trifolium pratense; Fabaceae).</title>
        <authorList>
            <person name="Istvanek J."/>
            <person name="Jaros M."/>
            <person name="Krenek A."/>
            <person name="Repkova J."/>
        </authorList>
    </citation>
    <scope>NUCLEOTIDE SEQUENCE [LARGE SCALE GENOMIC DNA]</scope>
    <source>
        <strain evidence="2">cv. Tatra</strain>
        <tissue evidence="1">Young leaves</tissue>
    </source>
</reference>
<evidence type="ECO:0000313" key="2">
    <source>
        <dbReference type="Proteomes" id="UP000236291"/>
    </source>
</evidence>